<dbReference type="EC" id="2.5.1.18" evidence="3"/>
<dbReference type="Gene3D" id="1.20.1050.10">
    <property type="match status" value="1"/>
</dbReference>
<dbReference type="NCBIfam" id="NF007682">
    <property type="entry name" value="PRK10357.1"/>
    <property type="match status" value="1"/>
</dbReference>
<dbReference type="Pfam" id="PF13409">
    <property type="entry name" value="GST_N_2"/>
    <property type="match status" value="1"/>
</dbReference>
<dbReference type="Gene3D" id="3.40.30.10">
    <property type="entry name" value="Glutaredoxin"/>
    <property type="match status" value="1"/>
</dbReference>
<evidence type="ECO:0000259" key="2">
    <source>
        <dbReference type="PROSITE" id="PS50405"/>
    </source>
</evidence>
<dbReference type="RefSeq" id="WP_390275911.1">
    <property type="nucleotide sequence ID" value="NZ_JBHRYH010000001.1"/>
</dbReference>
<dbReference type="InterPro" id="IPR040079">
    <property type="entry name" value="Glutathione_S-Trfase"/>
</dbReference>
<evidence type="ECO:0000259" key="1">
    <source>
        <dbReference type="PROSITE" id="PS50404"/>
    </source>
</evidence>
<dbReference type="InterPro" id="IPR036249">
    <property type="entry name" value="Thioredoxin-like_sf"/>
</dbReference>
<dbReference type="PANTHER" id="PTHR42673">
    <property type="entry name" value="MALEYLACETOACETATE ISOMERASE"/>
    <property type="match status" value="1"/>
</dbReference>
<dbReference type="InterPro" id="IPR036282">
    <property type="entry name" value="Glutathione-S-Trfase_C_sf"/>
</dbReference>
<feature type="domain" description="GST C-terminal" evidence="2">
    <location>
        <begin position="83"/>
        <end position="204"/>
    </location>
</feature>
<dbReference type="Pfam" id="PF13410">
    <property type="entry name" value="GST_C_2"/>
    <property type="match status" value="1"/>
</dbReference>
<dbReference type="InterPro" id="IPR010987">
    <property type="entry name" value="Glutathione-S-Trfase_C-like"/>
</dbReference>
<sequence length="204" mass="22460">MKLIASLTSPYARKVRIVLAEKKIDCPLQLDIPWEAGSVVTDFNPLGKVPVLVMDDGSTLYDSRVIAEYLDGSSPVARLLPQDNKRLLIETRRWEALADGICDAAANIVLENRRPAAQQSQEWIARQLGKVNRGLEALSGMLGERSWCNGEAYSLADIATGCALGYLDFRFPQLDWRSDYPNLAALEEKLAARPSFAESVPPAA</sequence>
<dbReference type="CDD" id="cd03049">
    <property type="entry name" value="GST_N_3"/>
    <property type="match status" value="1"/>
</dbReference>
<dbReference type="SUPFAM" id="SSF47616">
    <property type="entry name" value="GST C-terminal domain-like"/>
    <property type="match status" value="1"/>
</dbReference>
<dbReference type="EMBL" id="JBHRYH010000001">
    <property type="protein sequence ID" value="MFC3624537.1"/>
    <property type="molecule type" value="Genomic_DNA"/>
</dbReference>
<organism evidence="3 4">
    <name type="scientific">Vogesella amnigena</name>
    <dbReference type="NCBI Taxonomy" id="1507449"/>
    <lineage>
        <taxon>Bacteria</taxon>
        <taxon>Pseudomonadati</taxon>
        <taxon>Pseudomonadota</taxon>
        <taxon>Betaproteobacteria</taxon>
        <taxon>Neisseriales</taxon>
        <taxon>Chromobacteriaceae</taxon>
        <taxon>Vogesella</taxon>
    </lineage>
</organism>
<dbReference type="GO" id="GO:0004364">
    <property type="term" value="F:glutathione transferase activity"/>
    <property type="evidence" value="ECO:0007669"/>
    <property type="project" value="UniProtKB-EC"/>
</dbReference>
<keyword evidence="3" id="KW-0808">Transferase</keyword>
<dbReference type="PROSITE" id="PS50404">
    <property type="entry name" value="GST_NTER"/>
    <property type="match status" value="1"/>
</dbReference>
<dbReference type="InterPro" id="IPR004045">
    <property type="entry name" value="Glutathione_S-Trfase_N"/>
</dbReference>
<reference evidence="4" key="1">
    <citation type="journal article" date="2019" name="Int. J. Syst. Evol. Microbiol.">
        <title>The Global Catalogue of Microorganisms (GCM) 10K type strain sequencing project: providing services to taxonomists for standard genome sequencing and annotation.</title>
        <authorList>
            <consortium name="The Broad Institute Genomics Platform"/>
            <consortium name="The Broad Institute Genome Sequencing Center for Infectious Disease"/>
            <person name="Wu L."/>
            <person name="Ma J."/>
        </authorList>
    </citation>
    <scope>NUCLEOTIDE SEQUENCE [LARGE SCALE GENOMIC DNA]</scope>
    <source>
        <strain evidence="4">KCTC 42195</strain>
    </source>
</reference>
<gene>
    <name evidence="3" type="ORF">ACFOKJ_00060</name>
</gene>
<evidence type="ECO:0000313" key="3">
    <source>
        <dbReference type="EMBL" id="MFC3624537.1"/>
    </source>
</evidence>
<dbReference type="Proteomes" id="UP001595636">
    <property type="component" value="Unassembled WGS sequence"/>
</dbReference>
<proteinExistence type="predicted"/>
<evidence type="ECO:0000313" key="4">
    <source>
        <dbReference type="Proteomes" id="UP001595636"/>
    </source>
</evidence>
<comment type="caution">
    <text evidence="3">The sequence shown here is derived from an EMBL/GenBank/DDBJ whole genome shotgun (WGS) entry which is preliminary data.</text>
</comment>
<protein>
    <submittedName>
        <fullName evidence="3">Glutathione S-transferase</fullName>
        <ecNumber evidence="3">2.5.1.18</ecNumber>
    </submittedName>
</protein>
<dbReference type="PANTHER" id="PTHR42673:SF4">
    <property type="entry name" value="MALEYLACETOACETATE ISOMERASE"/>
    <property type="match status" value="1"/>
</dbReference>
<feature type="domain" description="GST N-terminal" evidence="1">
    <location>
        <begin position="1"/>
        <end position="78"/>
    </location>
</feature>
<dbReference type="CDD" id="cd03205">
    <property type="entry name" value="GST_C_6"/>
    <property type="match status" value="1"/>
</dbReference>
<name>A0ABV7TPF4_9NEIS</name>
<accession>A0ABV7TPF4</accession>
<dbReference type="SFLD" id="SFLDS00019">
    <property type="entry name" value="Glutathione_Transferase_(cytos"/>
    <property type="match status" value="1"/>
</dbReference>
<dbReference type="SUPFAM" id="SSF52833">
    <property type="entry name" value="Thioredoxin-like"/>
    <property type="match status" value="1"/>
</dbReference>
<dbReference type="PROSITE" id="PS50405">
    <property type="entry name" value="GST_CTER"/>
    <property type="match status" value="1"/>
</dbReference>
<keyword evidence="4" id="KW-1185">Reference proteome</keyword>